<dbReference type="Proteomes" id="UP000233781">
    <property type="component" value="Unassembled WGS sequence"/>
</dbReference>
<organism evidence="3 4">
    <name type="scientific">Phycicoccus duodecadis</name>
    <dbReference type="NCBI Taxonomy" id="173053"/>
    <lineage>
        <taxon>Bacteria</taxon>
        <taxon>Bacillati</taxon>
        <taxon>Actinomycetota</taxon>
        <taxon>Actinomycetes</taxon>
        <taxon>Micrococcales</taxon>
        <taxon>Intrasporangiaceae</taxon>
        <taxon>Phycicoccus</taxon>
    </lineage>
</organism>
<dbReference type="PANTHER" id="PTHR31616">
    <property type="entry name" value="TREHALASE"/>
    <property type="match status" value="1"/>
</dbReference>
<evidence type="ECO:0000259" key="2">
    <source>
        <dbReference type="Pfam" id="PF19291"/>
    </source>
</evidence>
<dbReference type="SUPFAM" id="SSF48208">
    <property type="entry name" value="Six-hairpin glycosidases"/>
    <property type="match status" value="1"/>
</dbReference>
<dbReference type="InterPro" id="IPR011613">
    <property type="entry name" value="GH15-like"/>
</dbReference>
<dbReference type="Pfam" id="PF19291">
    <property type="entry name" value="TREH_N"/>
    <property type="match status" value="1"/>
</dbReference>
<dbReference type="EMBL" id="PJNE01000001">
    <property type="protein sequence ID" value="PKW25230.1"/>
    <property type="molecule type" value="Genomic_DNA"/>
</dbReference>
<dbReference type="RefSeq" id="WP_101393976.1">
    <property type="nucleotide sequence ID" value="NZ_PJNE01000001.1"/>
</dbReference>
<proteinExistence type="predicted"/>
<protein>
    <submittedName>
        <fullName evidence="3">GH15 family glucan-1,4-alpha-glucosidase</fullName>
    </submittedName>
</protein>
<dbReference type="AlphaFoldDB" id="A0A2N3YEG4"/>
<dbReference type="InterPro" id="IPR008928">
    <property type="entry name" value="6-hairpin_glycosidase_sf"/>
</dbReference>
<reference evidence="3 4" key="1">
    <citation type="submission" date="2017-12" db="EMBL/GenBank/DDBJ databases">
        <title>Sequencing the genomes of 1000 Actinobacteria strains.</title>
        <authorList>
            <person name="Klenk H.-P."/>
        </authorList>
    </citation>
    <scope>NUCLEOTIDE SEQUENCE [LARGE SCALE GENOMIC DNA]</scope>
    <source>
        <strain evidence="3 4">DSM 12806</strain>
    </source>
</reference>
<dbReference type="PANTHER" id="PTHR31616:SF0">
    <property type="entry name" value="GLUCAN 1,4-ALPHA-GLUCOSIDASE"/>
    <property type="match status" value="1"/>
</dbReference>
<feature type="domain" description="GH15-like" evidence="1">
    <location>
        <begin position="219"/>
        <end position="584"/>
    </location>
</feature>
<dbReference type="OrthoDB" id="3902805at2"/>
<name>A0A2N3YEG4_9MICO</name>
<dbReference type="InterPro" id="IPR045582">
    <property type="entry name" value="Trehalase-like_N"/>
</dbReference>
<dbReference type="GO" id="GO:0005975">
    <property type="term" value="P:carbohydrate metabolic process"/>
    <property type="evidence" value="ECO:0007669"/>
    <property type="project" value="InterPro"/>
</dbReference>
<dbReference type="Pfam" id="PF00723">
    <property type="entry name" value="Glyco_hydro_15"/>
    <property type="match status" value="1"/>
</dbReference>
<evidence type="ECO:0000313" key="3">
    <source>
        <dbReference type="EMBL" id="PKW25230.1"/>
    </source>
</evidence>
<dbReference type="GO" id="GO:0004553">
    <property type="term" value="F:hydrolase activity, hydrolyzing O-glycosyl compounds"/>
    <property type="evidence" value="ECO:0007669"/>
    <property type="project" value="UniProtKB-ARBA"/>
</dbReference>
<keyword evidence="4" id="KW-1185">Reference proteome</keyword>
<evidence type="ECO:0000259" key="1">
    <source>
        <dbReference type="Pfam" id="PF00723"/>
    </source>
</evidence>
<dbReference type="InterPro" id="IPR012341">
    <property type="entry name" value="6hp_glycosidase-like_sf"/>
</dbReference>
<gene>
    <name evidence="3" type="ORF">ATL31_0016</name>
</gene>
<comment type="caution">
    <text evidence="3">The sequence shown here is derived from an EMBL/GenBank/DDBJ whole genome shotgun (WGS) entry which is preliminary data.</text>
</comment>
<accession>A0A2N3YEG4</accession>
<dbReference type="Gene3D" id="1.50.10.10">
    <property type="match status" value="1"/>
</dbReference>
<feature type="domain" description="Trehalase-like N-terminal" evidence="2">
    <location>
        <begin position="2"/>
        <end position="127"/>
    </location>
</feature>
<sequence length="597" mass="66877">MSTPIADYALLGDTERAALVSRSGSVDWLCLPRFDAPACFAAILGDDEHGRWLLGPAGEARSTRSYREQSFVLDTVHETDTGRVRVTDLMPFGDGRADLVRVVEGLDGEVEMLHEWVVRTQYGKVVPWVSRITDDAGTTVIRAVAGPDMLVLRGDRLPDPEDHHHRDRFTVAAGDRLTFSMTWVPSWCDVPPALDVDRRVEDTVAHFDEWASRHTHRGQYREAVTRSLLVLRLLTDELRGGIVAAPTTSLPENIGGERNWDYRYCWLRDASLTLEALLSCGYVDETRLWRDWLVRAVAGTPADLQIMYAVDGGRELPERELDHLPGYAGSRPVRIGNGAVDQRQSDVLGEVMISLDAARRLGVTESSESWAVQRAMVDDLADHWDQSDHGLWEIRGPAQHFTHSRVMVWAAFDRAVRAVEENGHEGDVERWRDLRDRVHAEVCERGYDAQRNTFTQHYDTREVDAALLLIPVVGFLPADDERVLGTVRAVEEDLLRDGFVLRYRTQSGVDGLAGDENPFLACSFWLAEVYARTGRLADAHALMQRLLAVRNDLGLLSEEYDPRTGRLVGNFPQAFSHLALVQAACAIAEAEGTRVPE</sequence>
<evidence type="ECO:0000313" key="4">
    <source>
        <dbReference type="Proteomes" id="UP000233781"/>
    </source>
</evidence>